<dbReference type="KEGG" id="nai:NECAME_15937"/>
<reference evidence="2" key="1">
    <citation type="journal article" date="2014" name="Nat. Genet.">
        <title>Genome of the human hookworm Necator americanus.</title>
        <authorList>
            <person name="Tang Y.T."/>
            <person name="Gao X."/>
            <person name="Rosa B.A."/>
            <person name="Abubucker S."/>
            <person name="Hallsworth-Pepin K."/>
            <person name="Martin J."/>
            <person name="Tyagi R."/>
            <person name="Heizer E."/>
            <person name="Zhang X."/>
            <person name="Bhonagiri-Palsikar V."/>
            <person name="Minx P."/>
            <person name="Warren W.C."/>
            <person name="Wang Q."/>
            <person name="Zhan B."/>
            <person name="Hotez P.J."/>
            <person name="Sternberg P.W."/>
            <person name="Dougall A."/>
            <person name="Gaze S.T."/>
            <person name="Mulvenna J."/>
            <person name="Sotillo J."/>
            <person name="Ranganathan S."/>
            <person name="Rabelo E.M."/>
            <person name="Wilson R.K."/>
            <person name="Felgner P.L."/>
            <person name="Bethony J."/>
            <person name="Hawdon J.M."/>
            <person name="Gasser R.B."/>
            <person name="Loukas A."/>
            <person name="Mitreva M."/>
        </authorList>
    </citation>
    <scope>NUCLEOTIDE SEQUENCE [LARGE SCALE GENOMIC DNA]</scope>
</reference>
<proteinExistence type="predicted"/>
<dbReference type="EMBL" id="KI669302">
    <property type="protein sequence ID" value="ETN68237.1"/>
    <property type="molecule type" value="Genomic_DNA"/>
</dbReference>
<dbReference type="AlphaFoldDB" id="W2SHM2"/>
<gene>
    <name evidence="1" type="ORF">NECAME_15937</name>
</gene>
<dbReference type="Proteomes" id="UP000053676">
    <property type="component" value="Unassembled WGS sequence"/>
</dbReference>
<name>W2SHM2_NECAM</name>
<accession>W2SHM2</accession>
<evidence type="ECO:0000313" key="2">
    <source>
        <dbReference type="Proteomes" id="UP000053676"/>
    </source>
</evidence>
<organism evidence="1 2">
    <name type="scientific">Necator americanus</name>
    <name type="common">Human hookworm</name>
    <dbReference type="NCBI Taxonomy" id="51031"/>
    <lineage>
        <taxon>Eukaryota</taxon>
        <taxon>Metazoa</taxon>
        <taxon>Ecdysozoa</taxon>
        <taxon>Nematoda</taxon>
        <taxon>Chromadorea</taxon>
        <taxon>Rhabditida</taxon>
        <taxon>Rhabditina</taxon>
        <taxon>Rhabditomorpha</taxon>
        <taxon>Strongyloidea</taxon>
        <taxon>Ancylostomatidae</taxon>
        <taxon>Bunostominae</taxon>
        <taxon>Necator</taxon>
    </lineage>
</organism>
<protein>
    <submittedName>
        <fullName evidence="1">Uncharacterized protein</fullName>
    </submittedName>
</protein>
<sequence length="77" mass="8724">MTVAGAAATVSCTIQIIMLFFTLHTETSSAHCIRPFIAIETLHFTLLEWAELKHNRYVDVSTLCHVGSRRRQCRMST</sequence>
<evidence type="ECO:0000313" key="1">
    <source>
        <dbReference type="EMBL" id="ETN68237.1"/>
    </source>
</evidence>
<keyword evidence="2" id="KW-1185">Reference proteome</keyword>